<feature type="signal peptide" evidence="2">
    <location>
        <begin position="1"/>
        <end position="22"/>
    </location>
</feature>
<feature type="compositionally biased region" description="Low complexity" evidence="1">
    <location>
        <begin position="240"/>
        <end position="249"/>
    </location>
</feature>
<dbReference type="PATRIC" id="fig|866895.3.peg.4056"/>
<dbReference type="STRING" id="866895.HBHAL_5016"/>
<feature type="region of interest" description="Disordered" evidence="1">
    <location>
        <begin position="21"/>
        <end position="120"/>
    </location>
</feature>
<feature type="chain" id="PRO_5039667759" description="Peptidylprolyl isomerase" evidence="2">
    <location>
        <begin position="23"/>
        <end position="271"/>
    </location>
</feature>
<feature type="compositionally biased region" description="Low complexity" evidence="1">
    <location>
        <begin position="21"/>
        <end position="31"/>
    </location>
</feature>
<accession>I0JT79</accession>
<feature type="region of interest" description="Disordered" evidence="1">
    <location>
        <begin position="215"/>
        <end position="249"/>
    </location>
</feature>
<dbReference type="PROSITE" id="PS51257">
    <property type="entry name" value="PROKAR_LIPOPROTEIN"/>
    <property type="match status" value="1"/>
</dbReference>
<dbReference type="Proteomes" id="UP000007397">
    <property type="component" value="Chromosome"/>
</dbReference>
<dbReference type="SUPFAM" id="SSF109998">
    <property type="entry name" value="Triger factor/SurA peptide-binding domain-like"/>
    <property type="match status" value="1"/>
</dbReference>
<dbReference type="KEGG" id="hhd:HBHAL_5016"/>
<dbReference type="PANTHER" id="PTHR47245:SF2">
    <property type="entry name" value="PEPTIDYL-PROLYL CIS-TRANS ISOMERASE HP_0175-RELATED"/>
    <property type="match status" value="1"/>
</dbReference>
<dbReference type="PANTHER" id="PTHR47245">
    <property type="entry name" value="PEPTIDYLPROLYL ISOMERASE"/>
    <property type="match status" value="1"/>
</dbReference>
<keyword evidence="2" id="KW-0732">Signal</keyword>
<reference evidence="3 4" key="1">
    <citation type="journal article" date="2013" name="Environ. Microbiol.">
        <title>Chloride and organic osmolytes: a hybrid strategy to cope with elevated salinities by the moderately halophilic, chloride-dependent bacterium Halobacillus halophilus.</title>
        <authorList>
            <person name="Saum S.H."/>
            <person name="Pfeiffer F."/>
            <person name="Palm P."/>
            <person name="Rampp M."/>
            <person name="Schuster S.C."/>
            <person name="Muller V."/>
            <person name="Oesterhelt D."/>
        </authorList>
    </citation>
    <scope>NUCLEOTIDE SEQUENCE [LARGE SCALE GENOMIC DNA]</scope>
    <source>
        <strain evidence="4">ATCC 35676 / DSM 2266 / JCM 20832 / KCTC 3685 / LMG 17431 / NBRC 102448 / NCIMB 2269</strain>
    </source>
</reference>
<evidence type="ECO:0000256" key="1">
    <source>
        <dbReference type="SAM" id="MobiDB-lite"/>
    </source>
</evidence>
<evidence type="ECO:0008006" key="5">
    <source>
        <dbReference type="Google" id="ProtNLM"/>
    </source>
</evidence>
<gene>
    <name evidence="3" type="ordered locus">HBHAL_5016</name>
</gene>
<sequence length="271" mass="30200">MNKKWLLSLSLALFIALLTACGNDEGSGGDSNNEEAQQEESSENSESSQEGEGSSQEGENSEQPQMPEPDLEGVPEVVATVNGEEIPKEEFTRTYESQFQQAAMQSQMSGQEVNQEQLKKQTAEGLVGQELLVQEANDRGLEATEEEVNERITEVVESNQGVESKEQFFSTIEEQQGMSEEEVRSQLQTQVKVDKLLAEENGDLEPTEEEIKQAYDDAKAQQEESGSEQQLPSYEEAKPTLKQQLTQQKESQAYQALVEKLREDADVKVNL</sequence>
<feature type="compositionally biased region" description="Low complexity" evidence="1">
    <location>
        <begin position="97"/>
        <end position="111"/>
    </location>
</feature>
<dbReference type="Gene3D" id="1.10.4030.10">
    <property type="entry name" value="Porin chaperone SurA, peptide-binding domain"/>
    <property type="match status" value="1"/>
</dbReference>
<evidence type="ECO:0000313" key="3">
    <source>
        <dbReference type="EMBL" id="CCG47351.1"/>
    </source>
</evidence>
<dbReference type="InterPro" id="IPR027304">
    <property type="entry name" value="Trigger_fact/SurA_dom_sf"/>
</dbReference>
<feature type="compositionally biased region" description="Polar residues" evidence="1">
    <location>
        <begin position="223"/>
        <end position="232"/>
    </location>
</feature>
<protein>
    <recommendedName>
        <fullName evidence="5">Peptidylprolyl isomerase</fullName>
    </recommendedName>
</protein>
<proteinExistence type="predicted"/>
<feature type="compositionally biased region" description="Acidic residues" evidence="1">
    <location>
        <begin position="32"/>
        <end position="43"/>
    </location>
</feature>
<dbReference type="eggNOG" id="COG0760">
    <property type="taxonomic scope" value="Bacteria"/>
</dbReference>
<evidence type="ECO:0000256" key="2">
    <source>
        <dbReference type="SAM" id="SignalP"/>
    </source>
</evidence>
<name>I0JT79_HALH3</name>
<dbReference type="InterPro" id="IPR050245">
    <property type="entry name" value="PrsA_foldase"/>
</dbReference>
<organism evidence="3 4">
    <name type="scientific">Halobacillus halophilus (strain ATCC 35676 / DSM 2266 / JCM 20832 / KCTC 3685 / LMG 17431 / NBRC 102448 / NCIMB 2269)</name>
    <name type="common">Sporosarcina halophila</name>
    <dbReference type="NCBI Taxonomy" id="866895"/>
    <lineage>
        <taxon>Bacteria</taxon>
        <taxon>Bacillati</taxon>
        <taxon>Bacillota</taxon>
        <taxon>Bacilli</taxon>
        <taxon>Bacillales</taxon>
        <taxon>Bacillaceae</taxon>
        <taxon>Halobacillus</taxon>
    </lineage>
</organism>
<feature type="compositionally biased region" description="Low complexity" evidence="1">
    <location>
        <begin position="44"/>
        <end position="63"/>
    </location>
</feature>
<keyword evidence="4" id="KW-1185">Reference proteome</keyword>
<evidence type="ECO:0000313" key="4">
    <source>
        <dbReference type="Proteomes" id="UP000007397"/>
    </source>
</evidence>
<dbReference type="EMBL" id="HE717023">
    <property type="protein sequence ID" value="CCG47351.1"/>
    <property type="molecule type" value="Genomic_DNA"/>
</dbReference>
<dbReference type="HOGENOM" id="CLU_091247_0_0_9"/>
<dbReference type="Pfam" id="PF13624">
    <property type="entry name" value="SurA_N_3"/>
    <property type="match status" value="1"/>
</dbReference>
<dbReference type="AlphaFoldDB" id="I0JT79"/>